<gene>
    <name evidence="2" type="ORF">DERP_003012</name>
</gene>
<sequence length="64" mass="7521">MDVGQINSLIANAIAKPKLFIEYMVVHQDDHHNSTKQTYMNDNNKEEEEEEKNRLDDIESIFVQ</sequence>
<evidence type="ECO:0000256" key="1">
    <source>
        <dbReference type="SAM" id="MobiDB-lite"/>
    </source>
</evidence>
<dbReference type="Proteomes" id="UP000887458">
    <property type="component" value="Unassembled WGS sequence"/>
</dbReference>
<evidence type="ECO:0000313" key="3">
    <source>
        <dbReference type="Proteomes" id="UP000887458"/>
    </source>
</evidence>
<organism evidence="2 3">
    <name type="scientific">Dermatophagoides pteronyssinus</name>
    <name type="common">European house dust mite</name>
    <dbReference type="NCBI Taxonomy" id="6956"/>
    <lineage>
        <taxon>Eukaryota</taxon>
        <taxon>Metazoa</taxon>
        <taxon>Ecdysozoa</taxon>
        <taxon>Arthropoda</taxon>
        <taxon>Chelicerata</taxon>
        <taxon>Arachnida</taxon>
        <taxon>Acari</taxon>
        <taxon>Acariformes</taxon>
        <taxon>Sarcoptiformes</taxon>
        <taxon>Astigmata</taxon>
        <taxon>Psoroptidia</taxon>
        <taxon>Analgoidea</taxon>
        <taxon>Pyroglyphidae</taxon>
        <taxon>Dermatophagoidinae</taxon>
        <taxon>Dermatophagoides</taxon>
    </lineage>
</organism>
<reference evidence="2 3" key="2">
    <citation type="journal article" date="2022" name="Mol. Biol. Evol.">
        <title>Comparative Genomics Reveals Insights into the Divergent Evolution of Astigmatic Mites and Household Pest Adaptations.</title>
        <authorList>
            <person name="Xiong Q."/>
            <person name="Wan A.T."/>
            <person name="Liu X."/>
            <person name="Fung C.S."/>
            <person name="Xiao X."/>
            <person name="Malainual N."/>
            <person name="Hou J."/>
            <person name="Wang L."/>
            <person name="Wang M."/>
            <person name="Yang K.Y."/>
            <person name="Cui Y."/>
            <person name="Leung E.L."/>
            <person name="Nong W."/>
            <person name="Shin S.K."/>
            <person name="Au S.W."/>
            <person name="Jeong K.Y."/>
            <person name="Chew F.T."/>
            <person name="Hui J.H."/>
            <person name="Leung T.F."/>
            <person name="Tungtrongchitr A."/>
            <person name="Zhong N."/>
            <person name="Liu Z."/>
            <person name="Tsui S.K."/>
        </authorList>
    </citation>
    <scope>NUCLEOTIDE SEQUENCE [LARGE SCALE GENOMIC DNA]</scope>
    <source>
        <strain evidence="2">Derp</strain>
    </source>
</reference>
<comment type="caution">
    <text evidence="2">The sequence shown here is derived from an EMBL/GenBank/DDBJ whole genome shotgun (WGS) entry which is preliminary data.</text>
</comment>
<protein>
    <submittedName>
        <fullName evidence="2">Uncharacterized protein</fullName>
    </submittedName>
</protein>
<name>A0ABQ8JIS1_DERPT</name>
<accession>A0ABQ8JIS1</accession>
<evidence type="ECO:0000313" key="2">
    <source>
        <dbReference type="EMBL" id="KAH9422337.1"/>
    </source>
</evidence>
<keyword evidence="3" id="KW-1185">Reference proteome</keyword>
<dbReference type="EMBL" id="NJHN03000036">
    <property type="protein sequence ID" value="KAH9422337.1"/>
    <property type="molecule type" value="Genomic_DNA"/>
</dbReference>
<feature type="region of interest" description="Disordered" evidence="1">
    <location>
        <begin position="32"/>
        <end position="64"/>
    </location>
</feature>
<proteinExistence type="predicted"/>
<reference evidence="2 3" key="1">
    <citation type="journal article" date="2018" name="J. Allergy Clin. Immunol.">
        <title>High-quality assembly of Dermatophagoides pteronyssinus genome and transcriptome reveals a wide range of novel allergens.</title>
        <authorList>
            <person name="Liu X.Y."/>
            <person name="Yang K.Y."/>
            <person name="Wang M.Q."/>
            <person name="Kwok J.S."/>
            <person name="Zeng X."/>
            <person name="Yang Z."/>
            <person name="Xiao X.J."/>
            <person name="Lau C.P."/>
            <person name="Li Y."/>
            <person name="Huang Z.M."/>
            <person name="Ba J.G."/>
            <person name="Yim A.K."/>
            <person name="Ouyang C.Y."/>
            <person name="Ngai S.M."/>
            <person name="Chan T.F."/>
            <person name="Leung E.L."/>
            <person name="Liu L."/>
            <person name="Liu Z.G."/>
            <person name="Tsui S.K."/>
        </authorList>
    </citation>
    <scope>NUCLEOTIDE SEQUENCE [LARGE SCALE GENOMIC DNA]</scope>
    <source>
        <strain evidence="2">Derp</strain>
    </source>
</reference>